<name>A0A499RMH2_9REOV</name>
<reference evidence="1" key="1">
    <citation type="journal article" date="2019" name="J. Virol.">
        <title>Characterization of Novel Reoviruses [Wad Medani virus (Orbivirus) and Kundal (Coltivirus)] collected from Hyalomma antolicum ticks in India during CCHF surveillance.</title>
        <authorList>
            <person name="Yadav P.D."/>
            <person name="Whitmer S.L."/>
            <person name="Sarkale P."/>
            <person name="Ng T.F."/>
            <person name="Goldsmith C.S."/>
            <person name="Nyayanit D.A."/>
            <person name="Esona M.D."/>
            <person name="Shrivastava-Ranjan P."/>
            <person name="Lakra R."/>
            <person name="Pardeshi P."/>
            <person name="Majumdar T.D."/>
            <person name="Francis A."/>
            <person name="Klena J.D."/>
            <person name="Nichol S.T."/>
            <person name="Stroher U."/>
            <person name="Mourya D."/>
        </authorList>
    </citation>
    <scope>NUCLEOTIDE SEQUENCE [LARGE SCALE GENOMIC DNA]</scope>
    <source>
        <strain evidence="1">MCL-13-T-316</strain>
    </source>
</reference>
<proteinExistence type="predicted"/>
<accession>A0A499RMH2</accession>
<dbReference type="KEGG" id="vg:65246906"/>
<sequence>MGNHITSIKPTYITIKGNNNSLDSKALEKFDQTSRIDAALSLPTGLNPSYTTFSSSDDLRTFIGLNDDLLKDDSDIFDDMVPNLLGDSGKVKGKVVSTLENYEKARKIGNWIAGNYSRSWRSNCIEHEEIDSRIEAFIPSYKAMFLGTFDQHGERTFGDLTSHVPSGWISVVPRNDISRLSDGRVFDDQIHAENNWTFRFKKLVFLDDGVFRVGSLSEIWYTYGYDVSKKEFAGLANEIGYAVFLCSLYGSVKHMNVISILSNVKNLLSLTPLGLNLIEAFNIRDDDVPCQIKIFPFLVDLYPGEKEKLLKIISYYIYGKITDAKFNICLISFQCVQYFFRIIDSAWDLIHLLLPGFGVKLDNEDCDCALPEALGLINNFLDPLYACTYILFKGYGVKNKIEEYEYDEILVRLCEQEGNVFVSASIAYSNFSLREEEYVRQLNLTSCTQSADFLESLRQKASQLKGMVVGSLKTKIHEGLGTAEKIMTGYIAQKAGTVKQMVTNGLAAITNDTKLDADAKADVYGAMVQGRHTVIVPPNSYMETLASLVPYDSQSKSLDHMDRVGHEVGIKAIKSGEPVQDSIVENHVVSEMALRTKTNLGTVGNVNRELAKVSDIMKDVVLEKMVVPPNKLPFGSFPIHSRSYKVSLVDGCDRMALQHPSTNLATDATFSTDGVVTGQLKTGVELHVLDTTHYQVIGRDVTATLCSLFFFSFTPAACHIGSDAIHGFDHDLNINVEITVAIVHDSSQDSGGSKKHYIGLVGKSPDPRHHGTNDGLGLVTAVSRNGESHHTGTGVWTGRLGFNIASLKWRGLGEIISLPVDGTFAFGVAVEGSKSDNAKNSTHASKYISKIQINVEFGECIFSPRTLDQYLIFNRARVFDKTIFDFTGQVGATVTVSEAPQDVINAWGEMISPLIPYLPLVAKDYLDTAKMIIVKTRYRHLLKKYCRSHLGVDLTTDEKIDKWIVQAILSMPVWMRTFVGNPLIQLKDLTAMKNFAIMIFSTVYASLPASTFQLSGSDVNRMAATELKNVSDYELGVIH</sequence>
<organism evidence="1 2">
    <name type="scientific">Kundal virus</name>
    <dbReference type="NCBI Taxonomy" id="2290890"/>
    <lineage>
        <taxon>Viruses</taxon>
        <taxon>Riboviria</taxon>
        <taxon>Orthornavirae</taxon>
        <taxon>Duplornaviricota</taxon>
        <taxon>Resentoviricetes</taxon>
        <taxon>Reovirales</taxon>
        <taxon>Spinareoviridae</taxon>
        <taxon>Coltivirus</taxon>
        <taxon>Coltivirus kundalense</taxon>
        <taxon>Kundal coltivirus</taxon>
    </lineage>
</organism>
<dbReference type="EMBL" id="MH327938">
    <property type="protein sequence ID" value="AXG65496.1"/>
    <property type="molecule type" value="Genomic_RNA"/>
</dbReference>
<evidence type="ECO:0000313" key="2">
    <source>
        <dbReference type="Proteomes" id="UP000502187"/>
    </source>
</evidence>
<dbReference type="RefSeq" id="YP_010085999.1">
    <property type="nucleotide sequence ID" value="NC_055240.1"/>
</dbReference>
<dbReference type="Proteomes" id="UP000502187">
    <property type="component" value="Genome"/>
</dbReference>
<gene>
    <name evidence="1" type="primary">VP4</name>
</gene>
<dbReference type="GeneID" id="65246906"/>
<protein>
    <submittedName>
        <fullName evidence="1">VP4</fullName>
    </submittedName>
</protein>
<keyword evidence="2" id="KW-1185">Reference proteome</keyword>
<evidence type="ECO:0000313" key="1">
    <source>
        <dbReference type="EMBL" id="AXG65496.1"/>
    </source>
</evidence>